<feature type="domain" description="MATH" evidence="3">
    <location>
        <begin position="40"/>
        <end position="176"/>
    </location>
</feature>
<dbReference type="EMBL" id="JH992970">
    <property type="protein sequence ID" value="EKX53162.1"/>
    <property type="molecule type" value="Genomic_DNA"/>
</dbReference>
<dbReference type="SMART" id="SM00061">
    <property type="entry name" value="MATH"/>
    <property type="match status" value="1"/>
</dbReference>
<feature type="compositionally biased region" description="Basic residues" evidence="2">
    <location>
        <begin position="413"/>
        <end position="425"/>
    </location>
</feature>
<dbReference type="Pfam" id="PF22486">
    <property type="entry name" value="MATH_2"/>
    <property type="match status" value="1"/>
</dbReference>
<feature type="region of interest" description="Disordered" evidence="2">
    <location>
        <begin position="412"/>
        <end position="576"/>
    </location>
</feature>
<feature type="compositionally biased region" description="Basic and acidic residues" evidence="2">
    <location>
        <begin position="560"/>
        <end position="576"/>
    </location>
</feature>
<dbReference type="InterPro" id="IPR020095">
    <property type="entry name" value="PsdUridine_synth_TruA_C"/>
</dbReference>
<dbReference type="HOGENOM" id="CLU_273373_0_0_1"/>
<dbReference type="STRING" id="905079.L1JXS1"/>
<dbReference type="GO" id="GO:0001522">
    <property type="term" value="P:pseudouridine synthesis"/>
    <property type="evidence" value="ECO:0007669"/>
    <property type="project" value="InterPro"/>
</dbReference>
<dbReference type="SUPFAM" id="SSF55120">
    <property type="entry name" value="Pseudouridine synthase"/>
    <property type="match status" value="1"/>
</dbReference>
<dbReference type="InterPro" id="IPR008974">
    <property type="entry name" value="TRAF-like"/>
</dbReference>
<dbReference type="GeneID" id="17309845"/>
<dbReference type="PaxDb" id="55529-EKX53162"/>
<feature type="compositionally biased region" description="Low complexity" evidence="2">
    <location>
        <begin position="630"/>
        <end position="640"/>
    </location>
</feature>
<reference evidence="6" key="2">
    <citation type="submission" date="2012-11" db="EMBL/GenBank/DDBJ databases">
        <authorList>
            <person name="Kuo A."/>
            <person name="Curtis B.A."/>
            <person name="Tanifuji G."/>
            <person name="Burki F."/>
            <person name="Gruber A."/>
            <person name="Irimia M."/>
            <person name="Maruyama S."/>
            <person name="Arias M.C."/>
            <person name="Ball S.G."/>
            <person name="Gile G.H."/>
            <person name="Hirakawa Y."/>
            <person name="Hopkins J.F."/>
            <person name="Rensing S.A."/>
            <person name="Schmutz J."/>
            <person name="Symeonidi A."/>
            <person name="Elias M."/>
            <person name="Eveleigh R.J."/>
            <person name="Herman E.K."/>
            <person name="Klute M.J."/>
            <person name="Nakayama T."/>
            <person name="Obornik M."/>
            <person name="Reyes-Prieto A."/>
            <person name="Armbrust E.V."/>
            <person name="Aves S.J."/>
            <person name="Beiko R.G."/>
            <person name="Coutinho P."/>
            <person name="Dacks J.B."/>
            <person name="Durnford D.G."/>
            <person name="Fast N.M."/>
            <person name="Green B.R."/>
            <person name="Grisdale C."/>
            <person name="Hempe F."/>
            <person name="Henrissat B."/>
            <person name="Hoppner M.P."/>
            <person name="Ishida K.-I."/>
            <person name="Kim E."/>
            <person name="Koreny L."/>
            <person name="Kroth P.G."/>
            <person name="Liu Y."/>
            <person name="Malik S.-B."/>
            <person name="Maier U.G."/>
            <person name="McRose D."/>
            <person name="Mock T."/>
            <person name="Neilson J.A."/>
            <person name="Onodera N.T."/>
            <person name="Poole A.M."/>
            <person name="Pritham E.J."/>
            <person name="Richards T.A."/>
            <person name="Rocap G."/>
            <person name="Roy S.W."/>
            <person name="Sarai C."/>
            <person name="Schaack S."/>
            <person name="Shirato S."/>
            <person name="Slamovits C.H."/>
            <person name="Spencer D.F."/>
            <person name="Suzuki S."/>
            <person name="Worden A.Z."/>
            <person name="Zauner S."/>
            <person name="Barry K."/>
            <person name="Bell C."/>
            <person name="Bharti A.K."/>
            <person name="Crow J.A."/>
            <person name="Grimwood J."/>
            <person name="Kramer R."/>
            <person name="Lindquist E."/>
            <person name="Lucas S."/>
            <person name="Salamov A."/>
            <person name="McFadden G.I."/>
            <person name="Lane C.E."/>
            <person name="Keeling P.J."/>
            <person name="Gray M.W."/>
            <person name="Grigoriev I.V."/>
            <person name="Archibald J.M."/>
        </authorList>
    </citation>
    <scope>NUCLEOTIDE SEQUENCE</scope>
    <source>
        <strain evidence="6">CCMP2712</strain>
    </source>
</reference>
<dbReference type="Proteomes" id="UP000011087">
    <property type="component" value="Unassembled WGS sequence"/>
</dbReference>
<evidence type="ECO:0000313" key="5">
    <source>
        <dbReference type="EnsemblProtists" id="EKX53162"/>
    </source>
</evidence>
<dbReference type="InterPro" id="IPR055327">
    <property type="entry name" value="TRAF1A/B"/>
</dbReference>
<dbReference type="PROSITE" id="PS50144">
    <property type="entry name" value="MATH"/>
    <property type="match status" value="1"/>
</dbReference>
<dbReference type="RefSeq" id="XP_005840142.1">
    <property type="nucleotide sequence ID" value="XM_005840085.1"/>
</dbReference>
<name>L1JXS1_GUITC</name>
<dbReference type="AlphaFoldDB" id="L1JXS1"/>
<dbReference type="Gene3D" id="3.30.70.660">
    <property type="entry name" value="Pseudouridine synthase I, catalytic domain, C-terminal subdomain"/>
    <property type="match status" value="1"/>
</dbReference>
<evidence type="ECO:0000259" key="3">
    <source>
        <dbReference type="PROSITE" id="PS50144"/>
    </source>
</evidence>
<dbReference type="PANTHER" id="PTHR47477:SF8">
    <property type="entry name" value="TNF RECEPTOR-ASSOCIATED FACTOR HOMOLOG 1A"/>
    <property type="match status" value="1"/>
</dbReference>
<dbReference type="eggNOG" id="KOG2553">
    <property type="taxonomic scope" value="Eukaryota"/>
</dbReference>
<dbReference type="GO" id="GO:0009982">
    <property type="term" value="F:pseudouridine synthase activity"/>
    <property type="evidence" value="ECO:0007669"/>
    <property type="project" value="InterPro"/>
</dbReference>
<evidence type="ECO:0000313" key="4">
    <source>
        <dbReference type="EMBL" id="EKX53162.1"/>
    </source>
</evidence>
<dbReference type="CDD" id="cd00121">
    <property type="entry name" value="MATH"/>
    <property type="match status" value="1"/>
</dbReference>
<dbReference type="Gene3D" id="3.30.70.580">
    <property type="entry name" value="Pseudouridine synthase I, catalytic domain, N-terminal subdomain"/>
    <property type="match status" value="1"/>
</dbReference>
<dbReference type="GO" id="GO:0003723">
    <property type="term" value="F:RNA binding"/>
    <property type="evidence" value="ECO:0007669"/>
    <property type="project" value="InterPro"/>
</dbReference>
<proteinExistence type="predicted"/>
<organism evidence="4">
    <name type="scientific">Guillardia theta (strain CCMP2712)</name>
    <name type="common">Cryptophyte</name>
    <dbReference type="NCBI Taxonomy" id="905079"/>
    <lineage>
        <taxon>Eukaryota</taxon>
        <taxon>Cryptophyceae</taxon>
        <taxon>Pyrenomonadales</taxon>
        <taxon>Geminigeraceae</taxon>
        <taxon>Guillardia</taxon>
    </lineage>
</organism>
<feature type="region of interest" description="Disordered" evidence="2">
    <location>
        <begin position="1"/>
        <end position="35"/>
    </location>
</feature>
<dbReference type="Gene3D" id="2.60.210.10">
    <property type="entry name" value="Apoptosis, Tumor Necrosis Factor Receptor Associated Protein 2, Chain A"/>
    <property type="match status" value="1"/>
</dbReference>
<dbReference type="InterPro" id="IPR020094">
    <property type="entry name" value="TruA/RsuA/RluB/E/F_N"/>
</dbReference>
<reference evidence="5" key="3">
    <citation type="submission" date="2016-03" db="UniProtKB">
        <authorList>
            <consortium name="EnsemblProtists"/>
        </authorList>
    </citation>
    <scope>IDENTIFICATION</scope>
</reference>
<dbReference type="PANTHER" id="PTHR47477">
    <property type="entry name" value="TNF RECEPTOR-ASSOCIATED FACTOR HOMOLOG 1A"/>
    <property type="match status" value="1"/>
</dbReference>
<dbReference type="SUPFAM" id="SSF49599">
    <property type="entry name" value="TRAF domain-like"/>
    <property type="match status" value="1"/>
</dbReference>
<dbReference type="OrthoDB" id="849551at2759"/>
<evidence type="ECO:0000256" key="1">
    <source>
        <dbReference type="ARBA" id="ARBA00023235"/>
    </source>
</evidence>
<dbReference type="KEGG" id="gtt:GUITHDRAFT_160965"/>
<keyword evidence="6" id="KW-1185">Reference proteome</keyword>
<keyword evidence="1" id="KW-0413">Isomerase</keyword>
<dbReference type="EnsemblProtists" id="EKX53162">
    <property type="protein sequence ID" value="EKX53162"/>
    <property type="gene ID" value="GUITHDRAFT_160965"/>
</dbReference>
<sequence>MATSSPARDFDDNDDDPLYEPSAPDATGSVESTGDSTSLFGQFTWTVALPAAPADKDSLADISKIRQFSDVFEVGGFEWKLEMYPYGDSQSDKTLSVFLCAVDRKQLPGWSQTAHYQITVVNKDLPKSSTHTGYDIFRGKRDSAWGWSKLISLSKLHDQAQGWVDDGGNITIQATVHVVTHDYMPVNRTYRKSLCGLYYERVLQSYFEPFLKDELLRLDKLCGNSALHKGFSDFWVALPDANKRELLQITLDEVLLNVKARLFSRDQPATYLAADVIFKAAQDCSQTSAVESVQQTVVGNTSLSIVCGGEGTVLRLERVSSDKNAASNSSTKSTEKAATIEPVDSEVKALVKHLKPQSCDGTCLEAMGRQMLAVFAMCGMYITNVHPSYHEKLALQLQEDLIREEEEKNLKAQAKKAKQAEKKKKQQELKAQKRAEEEAAKKKAEEEEKKKKEEEKEERRKKEEEAARKKAEAKRLAQEEAERKRRLELEAEEKRKREEAERKREEAEKKKEAAEKKREAAEKKREAEEKKREAEEKKQREEAERRAREQEAAARQAAIEQEKEKAKEKEDEVPYEEQLKRKEIAAIMRNTSLSPQEKQARVQAILAGKVDVTKSAAMHVSSSQEDAPEEATASEKSAAARTERVSQRAQVEPAPFSVSSRADFAPPIPFNPLAMDSSADIDVEAVALQALEGFGGDDIMSIALGNMGAPANTWNFGGQQEYVPENSKSFQVPFTQNHANSQGAAGSRLFEKWSGKGHSSQDNSVHSNHCNGNMMFHNNGFDSEENEASIASTASEPGSPEISKIDGNYMSHVSGDWGVDSSQPSKRRQICLLLAYIGNDFQGGLTHQNPSVRTVEGELLKVLRASGALNPDPSMSSLEKIGWTHACLTEPGVHASGQCVTVDIVKPRESLATFIERLNARLSGDLRILNCTVFGNSNYNNFGPSAAKGSGSKFDAGNHALCSFEYVIPSALFCVFPSRILNSGGAAIYEYLRQFRMSSVREQQLNYILRQFQTGGVRGLPWFQEQWDFSLFTDKAFANLALGSIKSFSISEKLVVHGIEHLVLRVEGVNFFPGQIMKMVGLSVLTLCRKPESTDLSSLLQEATLIRKVLRHEYEITIPSPPSHGLILDKVLYGSDEHIVNGQAHKAIELYKRGTIYQSVCSSAMVHRFVEWFIGGSM</sequence>
<evidence type="ECO:0000313" key="6">
    <source>
        <dbReference type="Proteomes" id="UP000011087"/>
    </source>
</evidence>
<evidence type="ECO:0000256" key="2">
    <source>
        <dbReference type="SAM" id="MobiDB-lite"/>
    </source>
</evidence>
<feature type="region of interest" description="Disordered" evidence="2">
    <location>
        <begin position="619"/>
        <end position="654"/>
    </location>
</feature>
<dbReference type="InterPro" id="IPR002083">
    <property type="entry name" value="MATH/TRAF_dom"/>
</dbReference>
<gene>
    <name evidence="4" type="ORF">GUITHDRAFT_160965</name>
</gene>
<reference evidence="4 6" key="1">
    <citation type="journal article" date="2012" name="Nature">
        <title>Algal genomes reveal evolutionary mosaicism and the fate of nucleomorphs.</title>
        <authorList>
            <consortium name="DOE Joint Genome Institute"/>
            <person name="Curtis B.A."/>
            <person name="Tanifuji G."/>
            <person name="Burki F."/>
            <person name="Gruber A."/>
            <person name="Irimia M."/>
            <person name="Maruyama S."/>
            <person name="Arias M.C."/>
            <person name="Ball S.G."/>
            <person name="Gile G.H."/>
            <person name="Hirakawa Y."/>
            <person name="Hopkins J.F."/>
            <person name="Kuo A."/>
            <person name="Rensing S.A."/>
            <person name="Schmutz J."/>
            <person name="Symeonidi A."/>
            <person name="Elias M."/>
            <person name="Eveleigh R.J."/>
            <person name="Herman E.K."/>
            <person name="Klute M.J."/>
            <person name="Nakayama T."/>
            <person name="Obornik M."/>
            <person name="Reyes-Prieto A."/>
            <person name="Armbrust E.V."/>
            <person name="Aves S.J."/>
            <person name="Beiko R.G."/>
            <person name="Coutinho P."/>
            <person name="Dacks J.B."/>
            <person name="Durnford D.G."/>
            <person name="Fast N.M."/>
            <person name="Green B.R."/>
            <person name="Grisdale C.J."/>
            <person name="Hempel F."/>
            <person name="Henrissat B."/>
            <person name="Hoppner M.P."/>
            <person name="Ishida K."/>
            <person name="Kim E."/>
            <person name="Koreny L."/>
            <person name="Kroth P.G."/>
            <person name="Liu Y."/>
            <person name="Malik S.B."/>
            <person name="Maier U.G."/>
            <person name="McRose D."/>
            <person name="Mock T."/>
            <person name="Neilson J.A."/>
            <person name="Onodera N.T."/>
            <person name="Poole A.M."/>
            <person name="Pritham E.J."/>
            <person name="Richards T.A."/>
            <person name="Rocap G."/>
            <person name="Roy S.W."/>
            <person name="Sarai C."/>
            <person name="Schaack S."/>
            <person name="Shirato S."/>
            <person name="Slamovits C.H."/>
            <person name="Spencer D.F."/>
            <person name="Suzuki S."/>
            <person name="Worden A.Z."/>
            <person name="Zauner S."/>
            <person name="Barry K."/>
            <person name="Bell C."/>
            <person name="Bharti A.K."/>
            <person name="Crow J.A."/>
            <person name="Grimwood J."/>
            <person name="Kramer R."/>
            <person name="Lindquist E."/>
            <person name="Lucas S."/>
            <person name="Salamov A."/>
            <person name="McFadden G.I."/>
            <person name="Lane C.E."/>
            <person name="Keeling P.J."/>
            <person name="Gray M.W."/>
            <person name="Grigoriev I.V."/>
            <person name="Archibald J.M."/>
        </authorList>
    </citation>
    <scope>NUCLEOTIDE SEQUENCE</scope>
    <source>
        <strain evidence="4 6">CCMP2712</strain>
    </source>
</reference>
<feature type="compositionally biased region" description="Basic and acidic residues" evidence="2">
    <location>
        <begin position="426"/>
        <end position="552"/>
    </location>
</feature>
<dbReference type="InterPro" id="IPR020103">
    <property type="entry name" value="PsdUridine_synth_cat_dom_sf"/>
</dbReference>
<accession>L1JXS1</accession>
<protein>
    <recommendedName>
        <fullName evidence="3">MATH domain-containing protein</fullName>
    </recommendedName>
</protein>